<dbReference type="PANTHER" id="PTHR34154:SF3">
    <property type="entry name" value="ALKALI-SENSITIVE LINKAGE PROTEIN 1"/>
    <property type="match status" value="1"/>
</dbReference>
<dbReference type="InterPro" id="IPR053183">
    <property type="entry name" value="ASL1"/>
</dbReference>
<keyword evidence="5" id="KW-1185">Reference proteome</keyword>
<dbReference type="AlphaFoldDB" id="A0A0D2FP76"/>
<dbReference type="HOGENOM" id="CLU_040908_3_2_1"/>
<evidence type="ECO:0000313" key="4">
    <source>
        <dbReference type="EMBL" id="KIX03927.1"/>
    </source>
</evidence>
<dbReference type="GO" id="GO:0009277">
    <property type="term" value="C:fungal-type cell wall"/>
    <property type="evidence" value="ECO:0007669"/>
    <property type="project" value="TreeGrafter"/>
</dbReference>
<dbReference type="SUPFAM" id="SSF51445">
    <property type="entry name" value="(Trans)glycosidases"/>
    <property type="match status" value="1"/>
</dbReference>
<dbReference type="Proteomes" id="UP000053617">
    <property type="component" value="Unassembled WGS sequence"/>
</dbReference>
<feature type="compositionally biased region" description="Polar residues" evidence="1">
    <location>
        <begin position="128"/>
        <end position="143"/>
    </location>
</feature>
<sequence length="356" mass="38322">MGPYTIRGFLTLSVSHPLLTKTALLILVSLIVSPTTSSSSSSNDSSPDDNSSYSKRGLIYISPDSSDYDVLTDPASPLTWYYNYSPWPSSNLTSWTTNFAPMVHGTTSAATDVDTIKAVLNGSAGVPLSNSPDQPGNSITHVLSFNEPDGDEDSGGSDSSPQHAAQVYIDTLLPLRSEPWNLKLSLPATTGSPRGLEWLRDFNESCHDIQDSGCEFDFVATHWYGDFAGMASWLGQIHELYPQKDVWVTEFAIAGLDAYETEAFMNQSLPYLDGLDYVSRYAWFGTFRSDDANEWTGDGVSMLDDDGALTALGAEYLGGKADGFEEGMGGGAAGVRHSFGLLVVSLMTALMTAFAS</sequence>
<dbReference type="RefSeq" id="XP_013271063.1">
    <property type="nucleotide sequence ID" value="XM_013415609.1"/>
</dbReference>
<feature type="region of interest" description="Disordered" evidence="1">
    <location>
        <begin position="126"/>
        <end position="162"/>
    </location>
</feature>
<protein>
    <submittedName>
        <fullName evidence="4">Rhinocladiella mackenziei CBS 650.93 unplaced genomic scaffold supercont1.5, whole genome shotgun sequence</fullName>
    </submittedName>
</protein>
<reference evidence="4 5" key="1">
    <citation type="submission" date="2015-01" db="EMBL/GenBank/DDBJ databases">
        <title>The Genome Sequence of Rhinocladiella mackenzie CBS 650.93.</title>
        <authorList>
            <consortium name="The Broad Institute Genomics Platform"/>
            <person name="Cuomo C."/>
            <person name="de Hoog S."/>
            <person name="Gorbushina A."/>
            <person name="Stielow B."/>
            <person name="Teixiera M."/>
            <person name="Abouelleil A."/>
            <person name="Chapman S.B."/>
            <person name="Priest M."/>
            <person name="Young S.K."/>
            <person name="Wortman J."/>
            <person name="Nusbaum C."/>
            <person name="Birren B."/>
        </authorList>
    </citation>
    <scope>NUCLEOTIDE SEQUENCE [LARGE SCALE GENOMIC DNA]</scope>
    <source>
        <strain evidence="4 5">CBS 650.93</strain>
    </source>
</reference>
<evidence type="ECO:0000256" key="2">
    <source>
        <dbReference type="SAM" id="SignalP"/>
    </source>
</evidence>
<evidence type="ECO:0000256" key="1">
    <source>
        <dbReference type="SAM" id="MobiDB-lite"/>
    </source>
</evidence>
<dbReference type="GO" id="GO:0071966">
    <property type="term" value="P:fungal-type cell wall polysaccharide metabolic process"/>
    <property type="evidence" value="ECO:0007669"/>
    <property type="project" value="TreeGrafter"/>
</dbReference>
<organism evidence="4 5">
    <name type="scientific">Rhinocladiella mackenziei CBS 650.93</name>
    <dbReference type="NCBI Taxonomy" id="1442369"/>
    <lineage>
        <taxon>Eukaryota</taxon>
        <taxon>Fungi</taxon>
        <taxon>Dikarya</taxon>
        <taxon>Ascomycota</taxon>
        <taxon>Pezizomycotina</taxon>
        <taxon>Eurotiomycetes</taxon>
        <taxon>Chaetothyriomycetidae</taxon>
        <taxon>Chaetothyriales</taxon>
        <taxon>Herpotrichiellaceae</taxon>
        <taxon>Rhinocladiella</taxon>
    </lineage>
</organism>
<dbReference type="STRING" id="1442369.A0A0D2FP76"/>
<dbReference type="OrthoDB" id="43654at2759"/>
<evidence type="ECO:0000313" key="5">
    <source>
        <dbReference type="Proteomes" id="UP000053617"/>
    </source>
</evidence>
<dbReference type="EMBL" id="KN847479">
    <property type="protein sequence ID" value="KIX03927.1"/>
    <property type="molecule type" value="Genomic_DNA"/>
</dbReference>
<dbReference type="InterPro" id="IPR017853">
    <property type="entry name" value="GH"/>
</dbReference>
<dbReference type="PANTHER" id="PTHR34154">
    <property type="entry name" value="ALKALI-SENSITIVE LINKAGE PROTEIN 1"/>
    <property type="match status" value="1"/>
</dbReference>
<feature type="signal peptide" evidence="2">
    <location>
        <begin position="1"/>
        <end position="38"/>
    </location>
</feature>
<feature type="domain" description="Asl1-like glycosyl hydrolase catalytic" evidence="3">
    <location>
        <begin position="57"/>
        <end position="316"/>
    </location>
</feature>
<dbReference type="Gene3D" id="3.20.20.80">
    <property type="entry name" value="Glycosidases"/>
    <property type="match status" value="1"/>
</dbReference>
<gene>
    <name evidence="4" type="ORF">Z518_07480</name>
</gene>
<dbReference type="InterPro" id="IPR024655">
    <property type="entry name" value="Asl1_glyco_hydro_catalytic"/>
</dbReference>
<dbReference type="GeneID" id="25295551"/>
<dbReference type="Pfam" id="PF11790">
    <property type="entry name" value="Glyco_hydro_cc"/>
    <property type="match status" value="1"/>
</dbReference>
<accession>A0A0D2FP76</accession>
<proteinExistence type="predicted"/>
<dbReference type="VEuPathDB" id="FungiDB:Z518_07480"/>
<keyword evidence="2" id="KW-0732">Signal</keyword>
<name>A0A0D2FP76_9EURO</name>
<feature type="chain" id="PRO_5002253250" evidence="2">
    <location>
        <begin position="39"/>
        <end position="356"/>
    </location>
</feature>
<evidence type="ECO:0000259" key="3">
    <source>
        <dbReference type="Pfam" id="PF11790"/>
    </source>
</evidence>